<dbReference type="RefSeq" id="WP_311953366.1">
    <property type="nucleotide sequence ID" value="NZ_JAVLVU010000001.1"/>
</dbReference>
<accession>A0ABU3GZH0</accession>
<organism evidence="1 2">
    <name type="scientific">Mucilaginibacter terrae</name>
    <dbReference type="NCBI Taxonomy" id="1955052"/>
    <lineage>
        <taxon>Bacteria</taxon>
        <taxon>Pseudomonadati</taxon>
        <taxon>Bacteroidota</taxon>
        <taxon>Sphingobacteriia</taxon>
        <taxon>Sphingobacteriales</taxon>
        <taxon>Sphingobacteriaceae</taxon>
        <taxon>Mucilaginibacter</taxon>
    </lineage>
</organism>
<dbReference type="Proteomes" id="UP001258315">
    <property type="component" value="Unassembled WGS sequence"/>
</dbReference>
<comment type="caution">
    <text evidence="1">The sequence shown here is derived from an EMBL/GenBank/DDBJ whole genome shotgun (WGS) entry which is preliminary data.</text>
</comment>
<evidence type="ECO:0000313" key="2">
    <source>
        <dbReference type="Proteomes" id="UP001258315"/>
    </source>
</evidence>
<dbReference type="EMBL" id="JAVLVU010000001">
    <property type="protein sequence ID" value="MDT3405167.1"/>
    <property type="molecule type" value="Genomic_DNA"/>
</dbReference>
<proteinExistence type="predicted"/>
<gene>
    <name evidence="1" type="ORF">QE417_004239</name>
</gene>
<evidence type="ECO:0000313" key="1">
    <source>
        <dbReference type="EMBL" id="MDT3405167.1"/>
    </source>
</evidence>
<keyword evidence="2" id="KW-1185">Reference proteome</keyword>
<protein>
    <submittedName>
        <fullName evidence="1">Uncharacterized protein</fullName>
    </submittedName>
</protein>
<name>A0ABU3GZH0_9SPHI</name>
<reference evidence="2" key="1">
    <citation type="submission" date="2023-07" db="EMBL/GenBank/DDBJ databases">
        <title>Functional and genomic diversity of the sorghum phyllosphere microbiome.</title>
        <authorList>
            <person name="Shade A."/>
        </authorList>
    </citation>
    <scope>NUCLEOTIDE SEQUENCE [LARGE SCALE GENOMIC DNA]</scope>
    <source>
        <strain evidence="2">SORGH_AS_0422</strain>
    </source>
</reference>
<sequence>MISFRLLNDYVLKIEPEKEKPSRLKLIVKLMGKELVCRKEGLNPLLDFIYGPDGSLFKGRLQLSKKKTAINIYMKGDIIGTIEARNLLEELEKL</sequence>